<name>A0A4Q9QCF0_9APHY</name>
<organism evidence="1 2">
    <name type="scientific">Dichomitus squalens</name>
    <dbReference type="NCBI Taxonomy" id="114155"/>
    <lineage>
        <taxon>Eukaryota</taxon>
        <taxon>Fungi</taxon>
        <taxon>Dikarya</taxon>
        <taxon>Basidiomycota</taxon>
        <taxon>Agaricomycotina</taxon>
        <taxon>Agaricomycetes</taxon>
        <taxon>Polyporales</taxon>
        <taxon>Polyporaceae</taxon>
        <taxon>Dichomitus</taxon>
    </lineage>
</organism>
<protein>
    <submittedName>
        <fullName evidence="1">Uncharacterized protein</fullName>
    </submittedName>
</protein>
<evidence type="ECO:0000313" key="1">
    <source>
        <dbReference type="EMBL" id="TBU65433.1"/>
    </source>
</evidence>
<dbReference type="Proteomes" id="UP000292082">
    <property type="component" value="Unassembled WGS sequence"/>
</dbReference>
<proteinExistence type="predicted"/>
<dbReference type="EMBL" id="ML145084">
    <property type="protein sequence ID" value="TBU65433.1"/>
    <property type="molecule type" value="Genomic_DNA"/>
</dbReference>
<gene>
    <name evidence="1" type="ORF">BD310DRAFT_911333</name>
</gene>
<evidence type="ECO:0000313" key="2">
    <source>
        <dbReference type="Proteomes" id="UP000292082"/>
    </source>
</evidence>
<reference evidence="1 2" key="1">
    <citation type="submission" date="2019-01" db="EMBL/GenBank/DDBJ databases">
        <title>Draft genome sequences of three monokaryotic isolates of the white-rot basidiomycete fungus Dichomitus squalens.</title>
        <authorList>
            <consortium name="DOE Joint Genome Institute"/>
            <person name="Lopez S.C."/>
            <person name="Andreopoulos B."/>
            <person name="Pangilinan J."/>
            <person name="Lipzen A."/>
            <person name="Riley R."/>
            <person name="Ahrendt S."/>
            <person name="Ng V."/>
            <person name="Barry K."/>
            <person name="Daum C."/>
            <person name="Grigoriev I.V."/>
            <person name="Hilden K.S."/>
            <person name="Makela M.R."/>
            <person name="de Vries R.P."/>
        </authorList>
    </citation>
    <scope>NUCLEOTIDE SEQUENCE [LARGE SCALE GENOMIC DNA]</scope>
    <source>
        <strain evidence="1 2">CBS 464.89</strain>
    </source>
</reference>
<sequence length="106" mass="11709">MLRRIQVLSTRAELRSITSLPRLRLLSASAHEAWRSTSGSGSARSCQSHSVRPRASLIHRSNFPCSPVSVLVQSRQCVCMPTITHCLCIKEFQCPTGGDVVRMCVL</sequence>
<dbReference type="AlphaFoldDB" id="A0A4Q9QCF0"/>
<keyword evidence="2" id="KW-1185">Reference proteome</keyword>
<accession>A0A4Q9QCF0</accession>